<evidence type="ECO:0000313" key="7">
    <source>
        <dbReference type="EMBL" id="CAD7243578.1"/>
    </source>
</evidence>
<feature type="chain" id="PRO_5036402762" description="Serpin domain-containing protein" evidence="5">
    <location>
        <begin position="21"/>
        <end position="192"/>
    </location>
</feature>
<dbReference type="InterPro" id="IPR023796">
    <property type="entry name" value="Serpin_dom"/>
</dbReference>
<protein>
    <recommendedName>
        <fullName evidence="6">Serpin domain-containing protein</fullName>
    </recommendedName>
</protein>
<evidence type="ECO:0000256" key="2">
    <source>
        <dbReference type="ARBA" id="ARBA00022690"/>
    </source>
</evidence>
<evidence type="ECO:0000256" key="1">
    <source>
        <dbReference type="ARBA" id="ARBA00009500"/>
    </source>
</evidence>
<feature type="region of interest" description="Disordered" evidence="4">
    <location>
        <begin position="60"/>
        <end position="81"/>
    </location>
</feature>
<evidence type="ECO:0000313" key="8">
    <source>
        <dbReference type="Proteomes" id="UP000677054"/>
    </source>
</evidence>
<dbReference type="AlphaFoldDB" id="A0A7R9A519"/>
<dbReference type="InterPro" id="IPR000215">
    <property type="entry name" value="Serpin_fam"/>
</dbReference>
<organism evidence="7">
    <name type="scientific">Darwinula stevensoni</name>
    <dbReference type="NCBI Taxonomy" id="69355"/>
    <lineage>
        <taxon>Eukaryota</taxon>
        <taxon>Metazoa</taxon>
        <taxon>Ecdysozoa</taxon>
        <taxon>Arthropoda</taxon>
        <taxon>Crustacea</taxon>
        <taxon>Oligostraca</taxon>
        <taxon>Ostracoda</taxon>
        <taxon>Podocopa</taxon>
        <taxon>Podocopida</taxon>
        <taxon>Darwinulocopina</taxon>
        <taxon>Darwinuloidea</taxon>
        <taxon>Darwinulidae</taxon>
        <taxon>Darwinula</taxon>
    </lineage>
</organism>
<keyword evidence="5" id="KW-0732">Signal</keyword>
<name>A0A7R9A519_9CRUS</name>
<dbReference type="PANTHER" id="PTHR11461:SF211">
    <property type="entry name" value="GH10112P-RELATED"/>
    <property type="match status" value="1"/>
</dbReference>
<sequence length="192" mass="21703">MRVCQLNSVWQALMLTYLASQGVMKEALEDVLGLKDLGKKHASLAFKDLKHFDEVVLGGKESSPGRGLSLLQDQTQGKDQGKQYELNSANRIYIESSMRRFMDQETLRFLHDEIKMLDFGKEPEESRKKINSWVSQITKGKIEELLPAGHVDRSTLMALVRILPHATLQVLPHATWGLFLVSAKLNLSQNLT</sequence>
<evidence type="ECO:0000256" key="3">
    <source>
        <dbReference type="ARBA" id="ARBA00022900"/>
    </source>
</evidence>
<dbReference type="EMBL" id="LR899975">
    <property type="protein sequence ID" value="CAD7243578.1"/>
    <property type="molecule type" value="Genomic_DNA"/>
</dbReference>
<dbReference type="PANTHER" id="PTHR11461">
    <property type="entry name" value="SERINE PROTEASE INHIBITOR, SERPIN"/>
    <property type="match status" value="1"/>
</dbReference>
<keyword evidence="8" id="KW-1185">Reference proteome</keyword>
<dbReference type="InterPro" id="IPR036186">
    <property type="entry name" value="Serpin_sf"/>
</dbReference>
<dbReference type="EMBL" id="CAJPEV010000458">
    <property type="protein sequence ID" value="CAG0885494.1"/>
    <property type="molecule type" value="Genomic_DNA"/>
</dbReference>
<accession>A0A7R9A519</accession>
<evidence type="ECO:0000256" key="5">
    <source>
        <dbReference type="SAM" id="SignalP"/>
    </source>
</evidence>
<keyword evidence="3" id="KW-0722">Serine protease inhibitor</keyword>
<dbReference type="OrthoDB" id="47207at2759"/>
<dbReference type="SUPFAM" id="SSF56574">
    <property type="entry name" value="Serpins"/>
    <property type="match status" value="1"/>
</dbReference>
<proteinExistence type="inferred from homology"/>
<dbReference type="GO" id="GO:0004867">
    <property type="term" value="F:serine-type endopeptidase inhibitor activity"/>
    <property type="evidence" value="ECO:0007669"/>
    <property type="project" value="UniProtKB-KW"/>
</dbReference>
<dbReference type="Gene3D" id="3.30.497.10">
    <property type="entry name" value="Antithrombin, subunit I, domain 2"/>
    <property type="match status" value="1"/>
</dbReference>
<gene>
    <name evidence="7" type="ORF">DSTB1V02_LOCUS3494</name>
</gene>
<keyword evidence="2" id="KW-0646">Protease inhibitor</keyword>
<comment type="similarity">
    <text evidence="1">Belongs to the serpin family.</text>
</comment>
<dbReference type="InterPro" id="IPR042178">
    <property type="entry name" value="Serpin_sf_1"/>
</dbReference>
<feature type="domain" description="Serpin" evidence="6">
    <location>
        <begin position="8"/>
        <end position="160"/>
    </location>
</feature>
<reference evidence="7" key="1">
    <citation type="submission" date="2020-11" db="EMBL/GenBank/DDBJ databases">
        <authorList>
            <person name="Tran Van P."/>
        </authorList>
    </citation>
    <scope>NUCLEOTIDE SEQUENCE</scope>
</reference>
<evidence type="ECO:0000256" key="4">
    <source>
        <dbReference type="SAM" id="MobiDB-lite"/>
    </source>
</evidence>
<dbReference type="Pfam" id="PF00079">
    <property type="entry name" value="Serpin"/>
    <property type="match status" value="1"/>
</dbReference>
<evidence type="ECO:0000259" key="6">
    <source>
        <dbReference type="Pfam" id="PF00079"/>
    </source>
</evidence>
<dbReference type="GO" id="GO:0005615">
    <property type="term" value="C:extracellular space"/>
    <property type="evidence" value="ECO:0007669"/>
    <property type="project" value="InterPro"/>
</dbReference>
<dbReference type="Proteomes" id="UP000677054">
    <property type="component" value="Unassembled WGS sequence"/>
</dbReference>
<feature type="signal peptide" evidence="5">
    <location>
        <begin position="1"/>
        <end position="20"/>
    </location>
</feature>